<dbReference type="SUPFAM" id="SSF159245">
    <property type="entry name" value="AttH-like"/>
    <property type="match status" value="1"/>
</dbReference>
<reference evidence="2 3" key="1">
    <citation type="submission" date="2017-11" db="EMBL/GenBank/DDBJ databases">
        <title>Evolution of Phototrophy in the Chloroflexi Phylum Driven by Horizontal Gene Transfer.</title>
        <authorList>
            <person name="Ward L.M."/>
            <person name="Hemp J."/>
            <person name="Shih P.M."/>
            <person name="Mcglynn S.E."/>
            <person name="Fischer W."/>
        </authorList>
    </citation>
    <scope>NUCLEOTIDE SEQUENCE [LARGE SCALE GENOMIC DNA]</scope>
    <source>
        <strain evidence="2">JP3_7</strain>
    </source>
</reference>
<protein>
    <submittedName>
        <fullName evidence="2">Carotenoid 1,2-hydratase</fullName>
    </submittedName>
</protein>
<name>A0A2M8QCE4_9CHLR</name>
<dbReference type="AlphaFoldDB" id="A0A2M8QCE4"/>
<sequence length="343" mass="38550">MSDRFAHAREPRAFDFPHDHGPHDAYQTEWWYYTGNLFDATGRHFGYQLTFFRRALVPPDEQALRADRESSFAFDQVYFAHFAITDSTANAHVSFEKYSRGAAGLAGAQASPFRVFVEDWAAIAAHDDGDAAQVRLVAAQDGYSIELTLASTKPIVLHGDRGLSQKSPNPGNASYYYSMTRMATMGKVTTPRGTFEVTGNSWLDREWSTSALDENTEGWDWFSLQFDDGREVMFFKLRQKGTGNTSFAKGTYVNADGRAELVRQDEVTITVLDRWTSRQTGATYPVRWRLTSSRYGLDIEIAARISDQEMRLTQRYWEGAVTFKGASAAGRVAGVGYVEMTGY</sequence>
<dbReference type="PANTHER" id="PTHR38591">
    <property type="entry name" value="HYDROLASE"/>
    <property type="match status" value="1"/>
</dbReference>
<proteinExistence type="predicted"/>
<gene>
    <name evidence="2" type="ORF">CUN48_08415</name>
</gene>
<dbReference type="InterPro" id="IPR023374">
    <property type="entry name" value="AttH-like_dom_sf"/>
</dbReference>
<comment type="caution">
    <text evidence="2">The sequence shown here is derived from an EMBL/GenBank/DDBJ whole genome shotgun (WGS) entry which is preliminary data.</text>
</comment>
<dbReference type="Gene3D" id="2.40.370.10">
    <property type="entry name" value="AttH-like domain"/>
    <property type="match status" value="2"/>
</dbReference>
<dbReference type="PANTHER" id="PTHR38591:SF1">
    <property type="entry name" value="BLL1000 PROTEIN"/>
    <property type="match status" value="1"/>
</dbReference>
<dbReference type="InterPro" id="IPR010791">
    <property type="entry name" value="AttH_dom"/>
</dbReference>
<dbReference type="Pfam" id="PF17186">
    <property type="entry name" value="Lipocalin_9"/>
    <property type="match status" value="1"/>
</dbReference>
<evidence type="ECO:0000259" key="1">
    <source>
        <dbReference type="Pfam" id="PF07143"/>
    </source>
</evidence>
<feature type="domain" description="AttH" evidence="1">
    <location>
        <begin position="28"/>
        <end position="209"/>
    </location>
</feature>
<organism evidence="2 3">
    <name type="scientific">Candidatus Thermofonsia Clade 3 bacterium</name>
    <dbReference type="NCBI Taxonomy" id="2364212"/>
    <lineage>
        <taxon>Bacteria</taxon>
        <taxon>Bacillati</taxon>
        <taxon>Chloroflexota</taxon>
        <taxon>Candidatus Thermofontia</taxon>
        <taxon>Candidatus Thermofonsia Clade 3</taxon>
    </lineage>
</organism>
<dbReference type="Pfam" id="PF07143">
    <property type="entry name" value="CrtC"/>
    <property type="match status" value="1"/>
</dbReference>
<evidence type="ECO:0000313" key="2">
    <source>
        <dbReference type="EMBL" id="PJF47467.1"/>
    </source>
</evidence>
<dbReference type="Proteomes" id="UP000230790">
    <property type="component" value="Unassembled WGS sequence"/>
</dbReference>
<dbReference type="EMBL" id="PGTN01000047">
    <property type="protein sequence ID" value="PJF47467.1"/>
    <property type="molecule type" value="Genomic_DNA"/>
</dbReference>
<accession>A0A2M8QCE4</accession>
<evidence type="ECO:0000313" key="3">
    <source>
        <dbReference type="Proteomes" id="UP000230790"/>
    </source>
</evidence>